<evidence type="ECO:0000313" key="3">
    <source>
        <dbReference type="EMBL" id="KEF55802.1"/>
    </source>
</evidence>
<dbReference type="OrthoDB" id="5150166at2759"/>
<evidence type="ECO:0000313" key="4">
    <source>
        <dbReference type="Proteomes" id="UP000027920"/>
    </source>
</evidence>
<dbReference type="VEuPathDB" id="FungiDB:A1O9_08553"/>
<dbReference type="RefSeq" id="XP_013258392.1">
    <property type="nucleotide sequence ID" value="XM_013402938.1"/>
</dbReference>
<dbReference type="Proteomes" id="UP000027920">
    <property type="component" value="Unassembled WGS sequence"/>
</dbReference>
<name>A0A072P7X5_9EURO</name>
<dbReference type="AlphaFoldDB" id="A0A072P7X5"/>
<dbReference type="InterPro" id="IPR049237">
    <property type="entry name" value="DUF2264_C"/>
</dbReference>
<feature type="domain" description="DUF2264" evidence="2">
    <location>
        <begin position="375"/>
        <end position="639"/>
    </location>
</feature>
<comment type="caution">
    <text evidence="3">The sequence shown here is derived from an EMBL/GenBank/DDBJ whole genome shotgun (WGS) entry which is preliminary data.</text>
</comment>
<sequence length="646" mass="72191">MSESCSRQPHFTALNSTLETRSQVLEACTSLLNPLLPFFSPGRTRLRLGATATRYDETGAQLEGFTRPMWGLAALLAGGDSFPGAKLWLEGLRNGTDPEHAEFWGYAKDSDQRMVEMCPMGFALCVAPKQLWDPLTERERGNVQKWLGWINNKEMPNTNWLWFRVFANLALKTNGAEYSVDRLEADLVHLDTFYRGDGWSNDGPSSHRQMDYYSGSFAIQLLQLLYVKVNGEEDKARAEEYKARGRLFAKDFIHYWDDQGRGITFGRSLTYRFATAGFWSAVAFAELELDPPFSLGVVKGLLLRNLRYWSRQKDILTHSGLLTIGYNYPNQFLSENYNSPGSTYWFMLGFVALALPESHTFWQAKEEPFPSTSVPQIVALKHPLHIMVNKGGHNFLLSSGQACHYPVRASESKYGKFAYSSAFGYSVPTGAYVVEAVGGDNMLAVSDDDGESWKVRKQPLDARLETIDGLPVLVSSWKPWKDVSVETHLLPPADATPNWHLRVHRVVTKRTLRSSEGAFGLHGVSALDERELTTLDARKNEGRSEAQGGSLAISRGGAVGILELHQPKLRAGRVLDEDANSNLMESRSVLPTLAAEFAAGTDTWLVTGVFALPSSGEQFQMRWKEGWKIWPAIPGWVAAKIKECNT</sequence>
<dbReference type="EMBL" id="AMGV01000007">
    <property type="protein sequence ID" value="KEF55802.1"/>
    <property type="molecule type" value="Genomic_DNA"/>
</dbReference>
<dbReference type="Pfam" id="PF20938">
    <property type="entry name" value="DUF2264_C"/>
    <property type="match status" value="1"/>
</dbReference>
<dbReference type="PANTHER" id="PTHR35339">
    <property type="entry name" value="LINALOOL DEHYDRATASE_ISOMERASE DOMAIN-CONTAINING PROTEIN"/>
    <property type="match status" value="1"/>
</dbReference>
<dbReference type="PIRSF" id="PIRSF014753">
    <property type="entry name" value="UCP014753"/>
    <property type="match status" value="1"/>
</dbReference>
<evidence type="ECO:0000259" key="2">
    <source>
        <dbReference type="Pfam" id="PF20938"/>
    </source>
</evidence>
<dbReference type="PANTHER" id="PTHR35339:SF4">
    <property type="entry name" value="LINALOOL DEHYDRATASE_ISOMERASE DOMAIN-CONTAINING PROTEIN"/>
    <property type="match status" value="1"/>
</dbReference>
<evidence type="ECO:0008006" key="5">
    <source>
        <dbReference type="Google" id="ProtNLM"/>
    </source>
</evidence>
<protein>
    <recommendedName>
        <fullName evidence="5">DUF2264 domain-containing protein</fullName>
    </recommendedName>
</protein>
<accession>A0A072P7X5</accession>
<evidence type="ECO:0000259" key="1">
    <source>
        <dbReference type="Pfam" id="PF10022"/>
    </source>
</evidence>
<proteinExistence type="predicted"/>
<gene>
    <name evidence="3" type="ORF">A1O9_08553</name>
</gene>
<dbReference type="InterPro" id="IPR016624">
    <property type="entry name" value="UCP014753"/>
</dbReference>
<reference evidence="3 4" key="1">
    <citation type="submission" date="2013-03" db="EMBL/GenBank/DDBJ databases">
        <title>The Genome Sequence of Exophiala aquamarina CBS 119918.</title>
        <authorList>
            <consortium name="The Broad Institute Genomics Platform"/>
            <person name="Cuomo C."/>
            <person name="de Hoog S."/>
            <person name="Gorbushina A."/>
            <person name="Walker B."/>
            <person name="Young S.K."/>
            <person name="Zeng Q."/>
            <person name="Gargeya S."/>
            <person name="Fitzgerald M."/>
            <person name="Haas B."/>
            <person name="Abouelleil A."/>
            <person name="Allen A.W."/>
            <person name="Alvarado L."/>
            <person name="Arachchi H.M."/>
            <person name="Berlin A.M."/>
            <person name="Chapman S.B."/>
            <person name="Gainer-Dewar J."/>
            <person name="Goldberg J."/>
            <person name="Griggs A."/>
            <person name="Gujja S."/>
            <person name="Hansen M."/>
            <person name="Howarth C."/>
            <person name="Imamovic A."/>
            <person name="Ireland A."/>
            <person name="Larimer J."/>
            <person name="McCowan C."/>
            <person name="Murphy C."/>
            <person name="Pearson M."/>
            <person name="Poon T.W."/>
            <person name="Priest M."/>
            <person name="Roberts A."/>
            <person name="Saif S."/>
            <person name="Shea T."/>
            <person name="Sisk P."/>
            <person name="Sykes S."/>
            <person name="Wortman J."/>
            <person name="Nusbaum C."/>
            <person name="Birren B."/>
        </authorList>
    </citation>
    <scope>NUCLEOTIDE SEQUENCE [LARGE SCALE GENOMIC DNA]</scope>
    <source>
        <strain evidence="3 4">CBS 119918</strain>
    </source>
</reference>
<dbReference type="GeneID" id="25283465"/>
<dbReference type="Pfam" id="PF10022">
    <property type="entry name" value="DUF2264"/>
    <property type="match status" value="1"/>
</dbReference>
<dbReference type="HOGENOM" id="CLU_028269_1_0_1"/>
<feature type="domain" description="DUF2264" evidence="1">
    <location>
        <begin position="20"/>
        <end position="368"/>
    </location>
</feature>
<dbReference type="InterPro" id="IPR049349">
    <property type="entry name" value="DUF2264_N"/>
</dbReference>
<keyword evidence="4" id="KW-1185">Reference proteome</keyword>
<organism evidence="3 4">
    <name type="scientific">Exophiala aquamarina CBS 119918</name>
    <dbReference type="NCBI Taxonomy" id="1182545"/>
    <lineage>
        <taxon>Eukaryota</taxon>
        <taxon>Fungi</taxon>
        <taxon>Dikarya</taxon>
        <taxon>Ascomycota</taxon>
        <taxon>Pezizomycotina</taxon>
        <taxon>Eurotiomycetes</taxon>
        <taxon>Chaetothyriomycetidae</taxon>
        <taxon>Chaetothyriales</taxon>
        <taxon>Herpotrichiellaceae</taxon>
        <taxon>Exophiala</taxon>
    </lineage>
</organism>